<proteinExistence type="predicted"/>
<dbReference type="PROSITE" id="PS50975">
    <property type="entry name" value="ATP_GRASP"/>
    <property type="match status" value="1"/>
</dbReference>
<keyword evidence="2 4" id="KW-0547">Nucleotide-binding</keyword>
<protein>
    <submittedName>
        <fullName evidence="6">ATP-grasp domain-containing protein</fullName>
    </submittedName>
</protein>
<dbReference type="Gene3D" id="3.40.50.20">
    <property type="match status" value="1"/>
</dbReference>
<dbReference type="Gene3D" id="3.30.470.20">
    <property type="entry name" value="ATP-grasp fold, B domain"/>
    <property type="match status" value="1"/>
</dbReference>
<feature type="domain" description="ATP-grasp" evidence="5">
    <location>
        <begin position="80"/>
        <end position="263"/>
    </location>
</feature>
<dbReference type="PANTHER" id="PTHR43585">
    <property type="entry name" value="FUMIPYRROLE BIOSYNTHESIS PROTEIN C"/>
    <property type="match status" value="1"/>
</dbReference>
<dbReference type="Proteomes" id="UP000467240">
    <property type="component" value="Unassembled WGS sequence"/>
</dbReference>
<dbReference type="GO" id="GO:0016874">
    <property type="term" value="F:ligase activity"/>
    <property type="evidence" value="ECO:0007669"/>
    <property type="project" value="UniProtKB-KW"/>
</dbReference>
<comment type="caution">
    <text evidence="6">The sequence shown here is derived from an EMBL/GenBank/DDBJ whole genome shotgun (WGS) entry which is preliminary data.</text>
</comment>
<evidence type="ECO:0000256" key="4">
    <source>
        <dbReference type="PROSITE-ProRule" id="PRU00409"/>
    </source>
</evidence>
<keyword evidence="7" id="KW-1185">Reference proteome</keyword>
<evidence type="ECO:0000256" key="3">
    <source>
        <dbReference type="ARBA" id="ARBA00022840"/>
    </source>
</evidence>
<dbReference type="Gene3D" id="3.30.1490.20">
    <property type="entry name" value="ATP-grasp fold, A domain"/>
    <property type="match status" value="1"/>
</dbReference>
<organism evidence="6 7">
    <name type="scientific">Pseudoclavibacter chungangensis</name>
    <dbReference type="NCBI Taxonomy" id="587635"/>
    <lineage>
        <taxon>Bacteria</taxon>
        <taxon>Bacillati</taxon>
        <taxon>Actinomycetota</taxon>
        <taxon>Actinomycetes</taxon>
        <taxon>Micrococcales</taxon>
        <taxon>Microbacteriaceae</taxon>
        <taxon>Pseudoclavibacter</taxon>
    </lineage>
</organism>
<dbReference type="InterPro" id="IPR013815">
    <property type="entry name" value="ATP_grasp_subdomain_1"/>
</dbReference>
<keyword evidence="1" id="KW-0436">Ligase</keyword>
<evidence type="ECO:0000256" key="1">
    <source>
        <dbReference type="ARBA" id="ARBA00022598"/>
    </source>
</evidence>
<dbReference type="AlphaFoldDB" id="A0A7J5BR40"/>
<sequence>MVEVPDSPLPVRIVPPARDDDYLDAMRAAVRAVGADVVVPTVSEELPRIADARDAFGADVFVAVSPPEAVRLADDKLVTERRLADRGVPVPRTATPHDLTAPGDAERRVGLPLVVKPRVSRGARGVRVVRDASALGPLDEHLLLQSFAPGTEYAPVVHAPLDGGAPFFVRVLDKTGLSAGEVGNATGVRPADGPDTADVARAALDAVSALGLVGPVDVDVRRDDTGRPVVLELNARFGANSEAVPGLFDHLLDDLRRIRGLVP</sequence>
<dbReference type="Pfam" id="PF02655">
    <property type="entry name" value="ATP-grasp_3"/>
    <property type="match status" value="1"/>
</dbReference>
<gene>
    <name evidence="6" type="ORF">F8O01_10155</name>
</gene>
<dbReference type="GO" id="GO:0046872">
    <property type="term" value="F:metal ion binding"/>
    <property type="evidence" value="ECO:0007669"/>
    <property type="project" value="InterPro"/>
</dbReference>
<accession>A0A7J5BR40</accession>
<keyword evidence="3 4" id="KW-0067">ATP-binding</keyword>
<dbReference type="InterPro" id="IPR052032">
    <property type="entry name" value="ATP-dep_AA_Ligase"/>
</dbReference>
<evidence type="ECO:0000313" key="7">
    <source>
        <dbReference type="Proteomes" id="UP000467240"/>
    </source>
</evidence>
<evidence type="ECO:0000259" key="5">
    <source>
        <dbReference type="PROSITE" id="PS50975"/>
    </source>
</evidence>
<evidence type="ECO:0000313" key="6">
    <source>
        <dbReference type="EMBL" id="KAB1656735.1"/>
    </source>
</evidence>
<dbReference type="RefSeq" id="WP_192498243.1">
    <property type="nucleotide sequence ID" value="NZ_WBJZ01000011.1"/>
</dbReference>
<name>A0A7J5BR40_9MICO</name>
<dbReference type="PANTHER" id="PTHR43585:SF2">
    <property type="entry name" value="ATP-GRASP ENZYME FSQD"/>
    <property type="match status" value="1"/>
</dbReference>
<dbReference type="EMBL" id="WBJZ01000011">
    <property type="protein sequence ID" value="KAB1656735.1"/>
    <property type="molecule type" value="Genomic_DNA"/>
</dbReference>
<dbReference type="GO" id="GO:0005524">
    <property type="term" value="F:ATP binding"/>
    <property type="evidence" value="ECO:0007669"/>
    <property type="project" value="UniProtKB-UniRule"/>
</dbReference>
<evidence type="ECO:0000256" key="2">
    <source>
        <dbReference type="ARBA" id="ARBA00022741"/>
    </source>
</evidence>
<dbReference type="SUPFAM" id="SSF56059">
    <property type="entry name" value="Glutathione synthetase ATP-binding domain-like"/>
    <property type="match status" value="1"/>
</dbReference>
<dbReference type="InterPro" id="IPR003806">
    <property type="entry name" value="ATP-grasp_PylC-type"/>
</dbReference>
<reference evidence="6 7" key="1">
    <citation type="submission" date="2019-09" db="EMBL/GenBank/DDBJ databases">
        <title>Phylogeny of genus Pseudoclavibacter and closely related genus.</title>
        <authorList>
            <person name="Li Y."/>
        </authorList>
    </citation>
    <scope>NUCLEOTIDE SEQUENCE [LARGE SCALE GENOMIC DNA]</scope>
    <source>
        <strain evidence="6 7">DSM 23821</strain>
    </source>
</reference>
<dbReference type="InterPro" id="IPR011761">
    <property type="entry name" value="ATP-grasp"/>
</dbReference>